<dbReference type="EMBL" id="CALNXK010000179">
    <property type="protein sequence ID" value="CAH3173185.1"/>
    <property type="molecule type" value="Genomic_DNA"/>
</dbReference>
<name>A0ABN8R2F1_9CNID</name>
<feature type="compositionally biased region" description="Polar residues" evidence="1">
    <location>
        <begin position="498"/>
        <end position="508"/>
    </location>
</feature>
<reference evidence="2 3" key="1">
    <citation type="submission" date="2022-05" db="EMBL/GenBank/DDBJ databases">
        <authorList>
            <consortium name="Genoscope - CEA"/>
            <person name="William W."/>
        </authorList>
    </citation>
    <scope>NUCLEOTIDE SEQUENCE [LARGE SCALE GENOMIC DNA]</scope>
</reference>
<dbReference type="PANTHER" id="PTHR47018:SF1">
    <property type="entry name" value="TESMIN_TSO1-LIKE CXC DOMAIN-CONTAINING PROTEIN"/>
    <property type="match status" value="1"/>
</dbReference>
<organism evidence="2 3">
    <name type="scientific">Porites lobata</name>
    <dbReference type="NCBI Taxonomy" id="104759"/>
    <lineage>
        <taxon>Eukaryota</taxon>
        <taxon>Metazoa</taxon>
        <taxon>Cnidaria</taxon>
        <taxon>Anthozoa</taxon>
        <taxon>Hexacorallia</taxon>
        <taxon>Scleractinia</taxon>
        <taxon>Fungiina</taxon>
        <taxon>Poritidae</taxon>
        <taxon>Porites</taxon>
    </lineage>
</organism>
<protein>
    <submittedName>
        <fullName evidence="2">Uncharacterized protein</fullName>
    </submittedName>
</protein>
<proteinExistence type="predicted"/>
<dbReference type="PANTHER" id="PTHR47018">
    <property type="entry name" value="CXC DOMAIN-CONTAINING PROTEIN-RELATED"/>
    <property type="match status" value="1"/>
</dbReference>
<feature type="region of interest" description="Disordered" evidence="1">
    <location>
        <begin position="488"/>
        <end position="509"/>
    </location>
</feature>
<evidence type="ECO:0000313" key="2">
    <source>
        <dbReference type="EMBL" id="CAH3173185.1"/>
    </source>
</evidence>
<comment type="caution">
    <text evidence="2">The sequence shown here is derived from an EMBL/GenBank/DDBJ whole genome shotgun (WGS) entry which is preliminary data.</text>
</comment>
<feature type="region of interest" description="Disordered" evidence="1">
    <location>
        <begin position="43"/>
        <end position="64"/>
    </location>
</feature>
<sequence length="1417" mass="158286">MPKDVNLSRLDEGDGIAAAFFKHRARYHKSCYALFNSTKLKRAQKRKSEAPDEPPAGGKFTRSNALAYTKDTSPSCFLCESDKQPLHRVSTLSLDARVRECANVLNDEKLLAKLGGEDLIALEASYHASCLSMLYRSTEYAKRDAVQGDEKPHRLEGIALADLVTFIEESRTNSGGELPTFKLADLAKMYTNRLQQLGMENTARPNSSRLKERIIAQVPDLQPYNKGRDVYLAFGEDVGNALHKVHKEDSDDEAIHLAKAAAIVRKDILTNKYSFNGSFERDCQLRSIPASLLSFVNMILYGPNINAEEGSFSKGQAALTIAQLVQYNTYLRRREGDVKKERRNKSRESPVPIYVGVSVHAKTRCRDLVEILHKLGISISYDRVLSISTDLGNEVCRRYWQEGAVCPSNLRLGLFTTAAVDNIDHNPSSTTSKDSFHGTGISLFQHPSAVTPGTEQAPINIATNADSEKSIKELPASYTEVIPVQETTSKAQPPANVSEMTSDESSFNRGFEDESTWLEKASTIVVNQESVEEKTQVSWAAFHSHQPYCVPPSSVAVSALLPLFPDQAKSVAMIRHAMNVIKLSVDHLNPGQVPVIAVDQPLYAVAKEIQWRWASHYGEDKFVVVFGGLHIEMAFLKVLGDWLEGSGWTVVLSDANVATPGTANSFLKATNVTRTRRAHQVTACSLFILLKRAYQRYVDGMGNGALSFDEWCNHQRRKVPQFQYWHTALQLELLLFVFLKSLRLADFGMYVDAVYKMLPWFFALNHTNYARWLPIHVRDMRELDSKAPAVAEAFKHGLFTVTKTRRRFSCIAIDQAHEQNNAMVKDDGGAVGLTENASALRRWMLSGPEMARLVNEFEACMAPEVRPETNNHHEAERGYQAAYHKDVRSLVDVLDDLGNPFEEEGKDLIVLDTKVVADEGGVSRMQQIEDLGVKQCDTFISERLIQRKKPLDDPISRNKLSFFKTPSKKKISKAQQQLSSMKSDCSLFSRLFIACQSRNGNLDEFFKHENQACPPSISDQGNLRLPRQKSELASCLQALTTPKNAAPANCEVIIMDGAALVNMLKPTGKEKTFSEYASNKFIPYVTAQLQHVKRIDIVWDEYVENSLKATTRSKRGSGVRQLVAANNKLPRNWKEFLREDRNKQELFRFLAQCATSVNSGQRQIISTYARGVLTSLPRDDTSSLAPSSHEEADTRMFIHAADAIQSGFTKIIVRSVDTDVLVLAVALVQKLQALASESIQLWVAFGTGEHLRYLAAHEIANKFNNTAALALPAFHAFTGCDTVSCFYGKSKKTALDTWKSFPEVTPVFIALSRAQTEIAEEWMSTLERFVVLLYDRTSSSSSVNEARKQLFTRKARNFDALPPTRDSLLEHVKRTAYQAGHIWGQALVPNPPIPSPQDWGWILKVASGGLSGQHCQK</sequence>
<gene>
    <name evidence="2" type="ORF">PLOB_00013972</name>
</gene>
<evidence type="ECO:0000256" key="1">
    <source>
        <dbReference type="SAM" id="MobiDB-lite"/>
    </source>
</evidence>
<accession>A0ABN8R2F1</accession>
<evidence type="ECO:0000313" key="3">
    <source>
        <dbReference type="Proteomes" id="UP001159405"/>
    </source>
</evidence>
<dbReference type="Proteomes" id="UP001159405">
    <property type="component" value="Unassembled WGS sequence"/>
</dbReference>
<keyword evidence="3" id="KW-1185">Reference proteome</keyword>